<name>A0A4Q8L0A0_9STRE</name>
<protein>
    <submittedName>
        <fullName evidence="3">Amidase</fullName>
        <ecNumber evidence="3">3.5.1.4</ecNumber>
    </submittedName>
</protein>
<evidence type="ECO:0000313" key="4">
    <source>
        <dbReference type="Proteomes" id="UP000291525"/>
    </source>
</evidence>
<keyword evidence="3" id="KW-0378">Hydrolase</keyword>
<dbReference type="PANTHER" id="PTHR11895">
    <property type="entry name" value="TRANSAMIDASE"/>
    <property type="match status" value="1"/>
</dbReference>
<evidence type="ECO:0000313" key="3">
    <source>
        <dbReference type="EMBL" id="TAA09147.1"/>
    </source>
</evidence>
<dbReference type="Gene3D" id="3.90.1300.10">
    <property type="entry name" value="Amidase signature (AS) domain"/>
    <property type="match status" value="1"/>
</dbReference>
<dbReference type="NCBIfam" id="NF005099">
    <property type="entry name" value="PRK06529.1"/>
    <property type="match status" value="1"/>
</dbReference>
<dbReference type="InterPro" id="IPR000120">
    <property type="entry name" value="Amidase"/>
</dbReference>
<comment type="caution">
    <text evidence="3">The sequence shown here is derived from an EMBL/GenBank/DDBJ whole genome shotgun (WGS) entry which is preliminary data.</text>
</comment>
<dbReference type="AlphaFoldDB" id="A0A4Q8L0A0"/>
<dbReference type="EC" id="3.5.1.4" evidence="3"/>
<dbReference type="SUPFAM" id="SSF75304">
    <property type="entry name" value="Amidase signature (AS) enzymes"/>
    <property type="match status" value="1"/>
</dbReference>
<dbReference type="InterPro" id="IPR023631">
    <property type="entry name" value="Amidase_dom"/>
</dbReference>
<dbReference type="OrthoDB" id="9811471at2"/>
<organism evidence="3 4">
    <name type="scientific">Streptococcus parasuis</name>
    <dbReference type="NCBI Taxonomy" id="1501662"/>
    <lineage>
        <taxon>Bacteria</taxon>
        <taxon>Bacillati</taxon>
        <taxon>Bacillota</taxon>
        <taxon>Bacilli</taxon>
        <taxon>Lactobacillales</taxon>
        <taxon>Streptococcaceae</taxon>
        <taxon>Streptococcus</taxon>
    </lineage>
</organism>
<proteinExistence type="inferred from homology"/>
<dbReference type="EMBL" id="SHGT01000059">
    <property type="protein sequence ID" value="TAA09147.1"/>
    <property type="molecule type" value="Genomic_DNA"/>
</dbReference>
<reference evidence="3 4" key="1">
    <citation type="submission" date="2019-02" db="EMBL/GenBank/DDBJ databases">
        <title>First genome of the species Streptococcus parasuis.</title>
        <authorList>
            <person name="Stevens M.J.A."/>
            <person name="Stephan R."/>
        </authorList>
    </citation>
    <scope>NUCLEOTIDE SEQUENCE [LARGE SCALE GENOMIC DNA]</scope>
    <source>
        <strain evidence="3 4">4253</strain>
    </source>
</reference>
<dbReference type="GO" id="GO:0004040">
    <property type="term" value="F:amidase activity"/>
    <property type="evidence" value="ECO:0007669"/>
    <property type="project" value="UniProtKB-EC"/>
</dbReference>
<accession>A0A4Q8L0A0</accession>
<evidence type="ECO:0000256" key="1">
    <source>
        <dbReference type="ARBA" id="ARBA00009199"/>
    </source>
</evidence>
<evidence type="ECO:0000259" key="2">
    <source>
        <dbReference type="Pfam" id="PF01425"/>
    </source>
</evidence>
<dbReference type="Proteomes" id="UP000291525">
    <property type="component" value="Unassembled WGS sequence"/>
</dbReference>
<dbReference type="RefSeq" id="WP_130555500.1">
    <property type="nucleotide sequence ID" value="NZ_SHGT01000059.1"/>
</dbReference>
<gene>
    <name evidence="3" type="ORF">EXW74_08370</name>
</gene>
<dbReference type="Pfam" id="PF01425">
    <property type="entry name" value="Amidase"/>
    <property type="match status" value="1"/>
</dbReference>
<comment type="similarity">
    <text evidence="1">Belongs to the amidase family.</text>
</comment>
<dbReference type="PROSITE" id="PS00571">
    <property type="entry name" value="AMIDASES"/>
    <property type="match status" value="1"/>
</dbReference>
<dbReference type="PANTHER" id="PTHR11895:SF7">
    <property type="entry name" value="GLUTAMYL-TRNA(GLN) AMIDOTRANSFERASE SUBUNIT A, MITOCHONDRIAL"/>
    <property type="match status" value="1"/>
</dbReference>
<dbReference type="InterPro" id="IPR020556">
    <property type="entry name" value="Amidase_CS"/>
</dbReference>
<sequence>MEFKDATAMSQAIREKRISSRELVEEAIQTIEKLNPLYNAVVSKQYETALAEADNHDRHGDEEDKPFLGVPLLLKDLGQNESGQPSTSGSRLFKASIASQTDYFVQALKNMGFLILGRTNTPEFGFKNISDSNLHGPVRLPLDRTRNAGGSSGGAAAAVASGMVSIAAASDGGGSIRIPASFNALIGLKPSRGRVPVGPSSYRGWQGASSNFALTRSIRDTKRLLFHLQTYQVDAPFPLAPLVKDSLFCPMTKPIKIAFSLQSPIGTLVSNDAKNAVIQLLPQLEALGYEVEELKTPILDGIEVMKAYYLMNSVETAQMFDDIEALIGRPMTVEDMEPMTWAIYQSGQTIPAKLYSKVLQDWDQYSAKMATFHESYDLLLTPTVADVAPTLEQFIPTDQMVNRLLHSQELSMSEQQQLIWDMFEDSLAWTPFTQQANITGQPSISLPTYHTKNGLPIGVQLTAAKGREDILLQVAETLEVSKCWEM</sequence>
<feature type="domain" description="Amidase" evidence="2">
    <location>
        <begin position="22"/>
        <end position="472"/>
    </location>
</feature>
<dbReference type="InterPro" id="IPR036928">
    <property type="entry name" value="AS_sf"/>
</dbReference>